<evidence type="ECO:0000313" key="2">
    <source>
        <dbReference type="EMBL" id="KAJ4441437.1"/>
    </source>
</evidence>
<protein>
    <submittedName>
        <fullName evidence="2">Uncharacterized protein</fullName>
    </submittedName>
</protein>
<name>A0ABQ8T6B3_PERAM</name>
<gene>
    <name evidence="2" type="ORF">ANN_11292</name>
</gene>
<accession>A0ABQ8T6B3</accession>
<reference evidence="2 3" key="1">
    <citation type="journal article" date="2022" name="Allergy">
        <title>Genome assembly and annotation of Periplaneta americana reveal a comprehensive cockroach allergen profile.</title>
        <authorList>
            <person name="Wang L."/>
            <person name="Xiong Q."/>
            <person name="Saelim N."/>
            <person name="Wang L."/>
            <person name="Nong W."/>
            <person name="Wan A.T."/>
            <person name="Shi M."/>
            <person name="Liu X."/>
            <person name="Cao Q."/>
            <person name="Hui J.H.L."/>
            <person name="Sookrung N."/>
            <person name="Leung T.F."/>
            <person name="Tungtrongchitr A."/>
            <person name="Tsui S.K.W."/>
        </authorList>
    </citation>
    <scope>NUCLEOTIDE SEQUENCE [LARGE SCALE GENOMIC DNA]</scope>
    <source>
        <strain evidence="2">PWHHKU_190912</strain>
    </source>
</reference>
<comment type="caution">
    <text evidence="2">The sequence shown here is derived from an EMBL/GenBank/DDBJ whole genome shotgun (WGS) entry which is preliminary data.</text>
</comment>
<evidence type="ECO:0000256" key="1">
    <source>
        <dbReference type="SAM" id="MobiDB-lite"/>
    </source>
</evidence>
<keyword evidence="3" id="KW-1185">Reference proteome</keyword>
<feature type="region of interest" description="Disordered" evidence="1">
    <location>
        <begin position="40"/>
        <end position="59"/>
    </location>
</feature>
<dbReference type="EMBL" id="JAJSOF020000015">
    <property type="protein sequence ID" value="KAJ4441437.1"/>
    <property type="molecule type" value="Genomic_DNA"/>
</dbReference>
<organism evidence="2 3">
    <name type="scientific">Periplaneta americana</name>
    <name type="common">American cockroach</name>
    <name type="synonym">Blatta americana</name>
    <dbReference type="NCBI Taxonomy" id="6978"/>
    <lineage>
        <taxon>Eukaryota</taxon>
        <taxon>Metazoa</taxon>
        <taxon>Ecdysozoa</taxon>
        <taxon>Arthropoda</taxon>
        <taxon>Hexapoda</taxon>
        <taxon>Insecta</taxon>
        <taxon>Pterygota</taxon>
        <taxon>Neoptera</taxon>
        <taxon>Polyneoptera</taxon>
        <taxon>Dictyoptera</taxon>
        <taxon>Blattodea</taxon>
        <taxon>Blattoidea</taxon>
        <taxon>Blattidae</taxon>
        <taxon>Blattinae</taxon>
        <taxon>Periplaneta</taxon>
    </lineage>
</organism>
<proteinExistence type="predicted"/>
<evidence type="ECO:0000313" key="3">
    <source>
        <dbReference type="Proteomes" id="UP001148838"/>
    </source>
</evidence>
<sequence length="59" mass="6593">MTYCSAYLASSVLVIIDAITSFAVNDDIFSTHVTAATVRDDSPLPREEFHHPRQKTKEP</sequence>
<dbReference type="Proteomes" id="UP001148838">
    <property type="component" value="Unassembled WGS sequence"/>
</dbReference>